<keyword evidence="2 5" id="KW-0521">NADP</keyword>
<dbReference type="InterPro" id="IPR029036">
    <property type="entry name" value="P5CR_dimer"/>
</dbReference>
<name>A0A6N2T0K4_9ACTO</name>
<dbReference type="Pfam" id="PF14748">
    <property type="entry name" value="P5CR_dimer"/>
    <property type="match status" value="1"/>
</dbReference>
<keyword evidence="5" id="KW-0641">Proline biosynthesis</keyword>
<dbReference type="InterPro" id="IPR036291">
    <property type="entry name" value="NAD(P)-bd_dom_sf"/>
</dbReference>
<dbReference type="FunFam" id="1.10.3730.10:FF:000001">
    <property type="entry name" value="Pyrroline-5-carboxylate reductase"/>
    <property type="match status" value="1"/>
</dbReference>
<feature type="domain" description="Pyrroline-5-carboxylate reductase dimerisation" evidence="9">
    <location>
        <begin position="160"/>
        <end position="266"/>
    </location>
</feature>
<evidence type="ECO:0000256" key="3">
    <source>
        <dbReference type="ARBA" id="ARBA00023002"/>
    </source>
</evidence>
<keyword evidence="3 5" id="KW-0560">Oxidoreductase</keyword>
<feature type="binding site" evidence="7">
    <location>
        <begin position="6"/>
        <end position="11"/>
    </location>
    <ligand>
        <name>NADP(+)</name>
        <dbReference type="ChEBI" id="CHEBI:58349"/>
    </ligand>
</feature>
<dbReference type="Pfam" id="PF03807">
    <property type="entry name" value="F420_oxidored"/>
    <property type="match status" value="1"/>
</dbReference>
<dbReference type="PIRSF" id="PIRSF000193">
    <property type="entry name" value="Pyrrol-5-carb_rd"/>
    <property type="match status" value="1"/>
</dbReference>
<evidence type="ECO:0000313" key="10">
    <source>
        <dbReference type="EMBL" id="VYS98288.1"/>
    </source>
</evidence>
<dbReference type="NCBIfam" id="TIGR00112">
    <property type="entry name" value="proC"/>
    <property type="match status" value="1"/>
</dbReference>
<dbReference type="EMBL" id="CACRSM010000002">
    <property type="protein sequence ID" value="VYS98288.1"/>
    <property type="molecule type" value="Genomic_DNA"/>
</dbReference>
<dbReference type="Gene3D" id="1.10.3730.10">
    <property type="entry name" value="ProC C-terminal domain-like"/>
    <property type="match status" value="1"/>
</dbReference>
<keyword evidence="5" id="KW-0963">Cytoplasm</keyword>
<comment type="pathway">
    <text evidence="5">Amino-acid biosynthesis; L-proline biosynthesis; L-proline from L-glutamate 5-semialdehyde: step 1/1.</text>
</comment>
<feature type="binding site" evidence="7">
    <location>
        <begin position="67"/>
        <end position="70"/>
    </location>
    <ligand>
        <name>NADP(+)</name>
        <dbReference type="ChEBI" id="CHEBI:58349"/>
    </ligand>
</feature>
<comment type="function">
    <text evidence="4 5">Catalyzes the reduction of 1-pyrroline-5-carboxylate (PCA) to L-proline.</text>
</comment>
<evidence type="ECO:0000256" key="1">
    <source>
        <dbReference type="ARBA" id="ARBA00005525"/>
    </source>
</evidence>
<gene>
    <name evidence="5 10" type="primary">proC</name>
    <name evidence="10" type="ORF">AOLFYP35_01089</name>
</gene>
<sequence>MRIGFIGTGAMASAIARGAVAAGFSGSDLMFADRHHQAAEDLADELGGAALASNRQVAAQSDLLVLAVKPNVQSEVIREIRESVLFAEGLCVISIAAGRTTDQIISDFGAAIPLVRVMPNVNAQIGQSMSALCPMGTTDEQLAATRKLLDSVGETIVLDEKYFPVFTAIASSSPAWIFRMIDAMAEAGVNHGLTKADSTRIVTQAFLGSAQLMLNGLENGQVPANLIDRVSSPGGTTIAGLLAAQDAGLSSAIVAAVDAAVERDHHLG</sequence>
<organism evidence="10">
    <name type="scientific">Schaalia odontolytica</name>
    <dbReference type="NCBI Taxonomy" id="1660"/>
    <lineage>
        <taxon>Bacteria</taxon>
        <taxon>Bacillati</taxon>
        <taxon>Actinomycetota</taxon>
        <taxon>Actinomycetes</taxon>
        <taxon>Actinomycetales</taxon>
        <taxon>Actinomycetaceae</taxon>
        <taxon>Schaalia</taxon>
    </lineage>
</organism>
<comment type="catalytic activity">
    <reaction evidence="5">
        <text>L-proline + NAD(+) = (S)-1-pyrroline-5-carboxylate + NADH + 2 H(+)</text>
        <dbReference type="Rhea" id="RHEA:14105"/>
        <dbReference type="ChEBI" id="CHEBI:15378"/>
        <dbReference type="ChEBI" id="CHEBI:17388"/>
        <dbReference type="ChEBI" id="CHEBI:57540"/>
        <dbReference type="ChEBI" id="CHEBI:57945"/>
        <dbReference type="ChEBI" id="CHEBI:60039"/>
        <dbReference type="EC" id="1.5.1.2"/>
    </reaction>
</comment>
<dbReference type="GO" id="GO:0005737">
    <property type="term" value="C:cytoplasm"/>
    <property type="evidence" value="ECO:0007669"/>
    <property type="project" value="UniProtKB-SubCell"/>
</dbReference>
<dbReference type="Gene3D" id="3.40.50.720">
    <property type="entry name" value="NAD(P)-binding Rossmann-like Domain"/>
    <property type="match status" value="1"/>
</dbReference>
<evidence type="ECO:0000256" key="2">
    <source>
        <dbReference type="ARBA" id="ARBA00022857"/>
    </source>
</evidence>
<comment type="subcellular location">
    <subcellularLocation>
        <location evidence="5">Cytoplasm</location>
    </subcellularLocation>
</comment>
<dbReference type="GO" id="GO:0055129">
    <property type="term" value="P:L-proline biosynthetic process"/>
    <property type="evidence" value="ECO:0007669"/>
    <property type="project" value="UniProtKB-UniRule"/>
</dbReference>
<proteinExistence type="inferred from homology"/>
<evidence type="ECO:0000256" key="5">
    <source>
        <dbReference type="HAMAP-Rule" id="MF_01925"/>
    </source>
</evidence>
<feature type="domain" description="Pyrroline-5-carboxylate reductase catalytic N-terminal" evidence="8">
    <location>
        <begin position="2"/>
        <end position="98"/>
    </location>
</feature>
<dbReference type="InterPro" id="IPR028939">
    <property type="entry name" value="P5C_Rdtase_cat_N"/>
</dbReference>
<evidence type="ECO:0000259" key="8">
    <source>
        <dbReference type="Pfam" id="PF03807"/>
    </source>
</evidence>
<evidence type="ECO:0000256" key="6">
    <source>
        <dbReference type="NCBIfam" id="TIGR00112"/>
    </source>
</evidence>
<protein>
    <recommendedName>
        <fullName evidence="5 6">Pyrroline-5-carboxylate reductase</fullName>
        <shortName evidence="5">P5C reductase</shortName>
        <shortName evidence="5">P5CR</shortName>
        <ecNumber evidence="5 6">1.5.1.2</ecNumber>
    </recommendedName>
    <alternativeName>
        <fullName evidence="5">PCA reductase</fullName>
    </alternativeName>
</protein>
<dbReference type="EC" id="1.5.1.2" evidence="5 6"/>
<comment type="similarity">
    <text evidence="1 5">Belongs to the pyrroline-5-carboxylate reductase family.</text>
</comment>
<evidence type="ECO:0000256" key="7">
    <source>
        <dbReference type="PIRSR" id="PIRSR000193-1"/>
    </source>
</evidence>
<dbReference type="GO" id="GO:0004735">
    <property type="term" value="F:pyrroline-5-carboxylate reductase activity"/>
    <property type="evidence" value="ECO:0007669"/>
    <property type="project" value="UniProtKB-UniRule"/>
</dbReference>
<dbReference type="InterPro" id="IPR008927">
    <property type="entry name" value="6-PGluconate_DH-like_C_sf"/>
</dbReference>
<dbReference type="PANTHER" id="PTHR11645">
    <property type="entry name" value="PYRROLINE-5-CARBOXYLATE REDUCTASE"/>
    <property type="match status" value="1"/>
</dbReference>
<comment type="catalytic activity">
    <reaction evidence="5">
        <text>L-proline + NADP(+) = (S)-1-pyrroline-5-carboxylate + NADPH + 2 H(+)</text>
        <dbReference type="Rhea" id="RHEA:14109"/>
        <dbReference type="ChEBI" id="CHEBI:15378"/>
        <dbReference type="ChEBI" id="CHEBI:17388"/>
        <dbReference type="ChEBI" id="CHEBI:57783"/>
        <dbReference type="ChEBI" id="CHEBI:58349"/>
        <dbReference type="ChEBI" id="CHEBI:60039"/>
        <dbReference type="EC" id="1.5.1.2"/>
    </reaction>
</comment>
<dbReference type="SUPFAM" id="SSF48179">
    <property type="entry name" value="6-phosphogluconate dehydrogenase C-terminal domain-like"/>
    <property type="match status" value="1"/>
</dbReference>
<dbReference type="InterPro" id="IPR000304">
    <property type="entry name" value="Pyrroline-COOH_reductase"/>
</dbReference>
<keyword evidence="5" id="KW-0028">Amino-acid biosynthesis</keyword>
<accession>A0A6N2T0K4</accession>
<dbReference type="SUPFAM" id="SSF51735">
    <property type="entry name" value="NAD(P)-binding Rossmann-fold domains"/>
    <property type="match status" value="1"/>
</dbReference>
<feature type="binding site" evidence="7">
    <location>
        <position position="54"/>
    </location>
    <ligand>
        <name>NADPH</name>
        <dbReference type="ChEBI" id="CHEBI:57783"/>
    </ligand>
</feature>
<dbReference type="PANTHER" id="PTHR11645:SF0">
    <property type="entry name" value="PYRROLINE-5-CARBOXYLATE REDUCTASE 3"/>
    <property type="match status" value="1"/>
</dbReference>
<reference evidence="10" key="1">
    <citation type="submission" date="2019-11" db="EMBL/GenBank/DDBJ databases">
        <authorList>
            <person name="Feng L."/>
        </authorList>
    </citation>
    <scope>NUCLEOTIDE SEQUENCE</scope>
    <source>
        <strain evidence="10">AodontolyticusLFYP35</strain>
    </source>
</reference>
<evidence type="ECO:0000259" key="9">
    <source>
        <dbReference type="Pfam" id="PF14748"/>
    </source>
</evidence>
<dbReference type="UniPathway" id="UPA00098">
    <property type="reaction ID" value="UER00361"/>
</dbReference>
<dbReference type="AlphaFoldDB" id="A0A6N2T0K4"/>
<dbReference type="HAMAP" id="MF_01925">
    <property type="entry name" value="P5C_reductase"/>
    <property type="match status" value="1"/>
</dbReference>
<evidence type="ECO:0000256" key="4">
    <source>
        <dbReference type="ARBA" id="ARBA00058118"/>
    </source>
</evidence>